<dbReference type="Proteomes" id="UP000253606">
    <property type="component" value="Chromosome"/>
</dbReference>
<dbReference type="RefSeq" id="WP_114208191.1">
    <property type="nucleotide sequence ID" value="NZ_CP030840.1"/>
</dbReference>
<evidence type="ECO:0000256" key="1">
    <source>
        <dbReference type="SAM" id="SignalP"/>
    </source>
</evidence>
<reference evidence="2 3" key="1">
    <citation type="journal article" date="2018" name="Front. Microbiol.">
        <title>Hydrolytic Capabilities as a Key to Environmental Success: Chitinolytic and Cellulolytic Acidobacteria From Acidic Sub-arctic Soils and Boreal Peatlands.</title>
        <authorList>
            <person name="Belova S.E."/>
            <person name="Ravin N.V."/>
            <person name="Pankratov T.A."/>
            <person name="Rakitin A.L."/>
            <person name="Ivanova A.A."/>
            <person name="Beletsky A.V."/>
            <person name="Mardanov A.V."/>
            <person name="Sinninghe Damste J.S."/>
            <person name="Dedysh S.N."/>
        </authorList>
    </citation>
    <scope>NUCLEOTIDE SEQUENCE [LARGE SCALE GENOMIC DNA]</scope>
    <source>
        <strain evidence="2 3">SBC82</strain>
    </source>
</reference>
<name>A0A2Z5G221_9BACT</name>
<dbReference type="AlphaFoldDB" id="A0A2Z5G221"/>
<feature type="chain" id="PRO_5016259605" evidence="1">
    <location>
        <begin position="21"/>
        <end position="142"/>
    </location>
</feature>
<sequence>MKAAKTVALAIVLVVSPMYAADKYPPLPASVTAAKTVYIDNQTGSSHITDKAYEALSKWGRFKIVKEAKDADLVLRFTADTAGRPTPPGNNIDVSPTPILLSVRDQTNNELWSVSKNKPFHSQTTLDVDEFKKRVEEQGKGK</sequence>
<dbReference type="KEGG" id="abas:ACPOL_3839"/>
<gene>
    <name evidence="2" type="ORF">ACPOL_3839</name>
</gene>
<dbReference type="EMBL" id="CP030840">
    <property type="protein sequence ID" value="AXC13118.1"/>
    <property type="molecule type" value="Genomic_DNA"/>
</dbReference>
<keyword evidence="1" id="KW-0732">Signal</keyword>
<dbReference type="OrthoDB" id="120460at2"/>
<organism evidence="2 3">
    <name type="scientific">Acidisarcina polymorpha</name>
    <dbReference type="NCBI Taxonomy" id="2211140"/>
    <lineage>
        <taxon>Bacteria</taxon>
        <taxon>Pseudomonadati</taxon>
        <taxon>Acidobacteriota</taxon>
        <taxon>Terriglobia</taxon>
        <taxon>Terriglobales</taxon>
        <taxon>Acidobacteriaceae</taxon>
        <taxon>Acidisarcina</taxon>
    </lineage>
</organism>
<evidence type="ECO:0000313" key="3">
    <source>
        <dbReference type="Proteomes" id="UP000253606"/>
    </source>
</evidence>
<evidence type="ECO:0000313" key="2">
    <source>
        <dbReference type="EMBL" id="AXC13118.1"/>
    </source>
</evidence>
<keyword evidence="3" id="KW-1185">Reference proteome</keyword>
<protein>
    <submittedName>
        <fullName evidence="2">Uncharacterized protein</fullName>
    </submittedName>
</protein>
<feature type="signal peptide" evidence="1">
    <location>
        <begin position="1"/>
        <end position="20"/>
    </location>
</feature>
<proteinExistence type="predicted"/>
<accession>A0A2Z5G221</accession>